<feature type="transmembrane region" description="Helical" evidence="1">
    <location>
        <begin position="121"/>
        <end position="143"/>
    </location>
</feature>
<feature type="transmembrane region" description="Helical" evidence="1">
    <location>
        <begin position="45"/>
        <end position="68"/>
    </location>
</feature>
<protein>
    <recommendedName>
        <fullName evidence="4">ABC-2 family transporter</fullName>
    </recommendedName>
</protein>
<evidence type="ECO:0000313" key="2">
    <source>
        <dbReference type="EMBL" id="RPF57512.1"/>
    </source>
</evidence>
<dbReference type="AlphaFoldDB" id="A0A3N5CC41"/>
<feature type="transmembrane region" description="Helical" evidence="1">
    <location>
        <begin position="20"/>
        <end position="39"/>
    </location>
</feature>
<evidence type="ECO:0008006" key="4">
    <source>
        <dbReference type="Google" id="ProtNLM"/>
    </source>
</evidence>
<organism evidence="2 3">
    <name type="scientific">Abyssicoccus albus</name>
    <dbReference type="NCBI Taxonomy" id="1817405"/>
    <lineage>
        <taxon>Bacteria</taxon>
        <taxon>Bacillati</taxon>
        <taxon>Bacillota</taxon>
        <taxon>Bacilli</taxon>
        <taxon>Bacillales</taxon>
        <taxon>Abyssicoccaceae</taxon>
    </lineage>
</organism>
<keyword evidence="1" id="KW-0472">Membrane</keyword>
<reference evidence="2 3" key="1">
    <citation type="submission" date="2018-11" db="EMBL/GenBank/DDBJ databases">
        <title>Genomic Encyclopedia of Type Strains, Phase IV (KMG-IV): sequencing the most valuable type-strain genomes for metagenomic binning, comparative biology and taxonomic classification.</title>
        <authorList>
            <person name="Goeker M."/>
        </authorList>
    </citation>
    <scope>NUCLEOTIDE SEQUENCE [LARGE SCALE GENOMIC DNA]</scope>
    <source>
        <strain evidence="2 3">DSM 29158</strain>
    </source>
</reference>
<comment type="caution">
    <text evidence="2">The sequence shown here is derived from an EMBL/GenBank/DDBJ whole genome shotgun (WGS) entry which is preliminary data.</text>
</comment>
<dbReference type="RefSeq" id="WP_123807147.1">
    <property type="nucleotide sequence ID" value="NZ_RKRK01000002.1"/>
</dbReference>
<gene>
    <name evidence="2" type="ORF">EDD62_0133</name>
</gene>
<accession>A0A3N5CC41</accession>
<feature type="transmembrane region" description="Helical" evidence="1">
    <location>
        <begin position="188"/>
        <end position="208"/>
    </location>
</feature>
<keyword evidence="1" id="KW-1133">Transmembrane helix</keyword>
<feature type="transmembrane region" description="Helical" evidence="1">
    <location>
        <begin position="150"/>
        <end position="168"/>
    </location>
</feature>
<feature type="transmembrane region" description="Helical" evidence="1">
    <location>
        <begin position="95"/>
        <end position="115"/>
    </location>
</feature>
<keyword evidence="1" id="KW-0812">Transmembrane</keyword>
<dbReference type="Proteomes" id="UP000277108">
    <property type="component" value="Unassembled WGS sequence"/>
</dbReference>
<proteinExistence type="predicted"/>
<sequence>MKQHIKLMHHYNQRKYKAVIIFLILSIVFHVISNVIQQAEIGDLLLIVSQFIFMIFFTFSIALIYSYFEDMTSHDYKQSIYTFPNHRRHILSAEFIYMIIIHCVLAAVWTLLHIITGRYELILVSISIIFIAIFMHTLIFFIYYFLNFNWILTLMAYGIIGVSGLFYYSPMKNWYLKYHQAPTFEYVYIPIIVSIVTILLTTIGYLLLQRKIMHKTYC</sequence>
<evidence type="ECO:0000256" key="1">
    <source>
        <dbReference type="SAM" id="Phobius"/>
    </source>
</evidence>
<name>A0A3N5CC41_9BACL</name>
<evidence type="ECO:0000313" key="3">
    <source>
        <dbReference type="Proteomes" id="UP000277108"/>
    </source>
</evidence>
<dbReference type="EMBL" id="RKRK01000002">
    <property type="protein sequence ID" value="RPF57512.1"/>
    <property type="molecule type" value="Genomic_DNA"/>
</dbReference>
<keyword evidence="3" id="KW-1185">Reference proteome</keyword>